<comment type="caution">
    <text evidence="1">The sequence shown here is derived from an EMBL/GenBank/DDBJ whole genome shotgun (WGS) entry which is preliminary data.</text>
</comment>
<gene>
    <name evidence="1" type="ORF">FCH28_37675</name>
</gene>
<keyword evidence="2" id="KW-1185">Reference proteome</keyword>
<dbReference type="EMBL" id="SUMB01000022">
    <property type="protein sequence ID" value="TJZ41217.1"/>
    <property type="molecule type" value="Genomic_DNA"/>
</dbReference>
<accession>A0A4U0MKU2</accession>
<reference evidence="1 2" key="1">
    <citation type="submission" date="2019-04" db="EMBL/GenBank/DDBJ databases">
        <title>Streptomyces piniterrae sp. nov., a heliquinomycin-producing actinomycete isolated from rhizosphere soil of Pinus yunnanensis.</title>
        <authorList>
            <person name="Zhuang X."/>
            <person name="Zhao J."/>
        </authorList>
    </citation>
    <scope>NUCLEOTIDE SEQUENCE [LARGE SCALE GENOMIC DNA]</scope>
    <source>
        <strain evidence="2">jys28</strain>
    </source>
</reference>
<protein>
    <submittedName>
        <fullName evidence="1">Uncharacterized protein</fullName>
    </submittedName>
</protein>
<name>A0A4U0MKU2_9ACTN</name>
<evidence type="ECO:0000313" key="2">
    <source>
        <dbReference type="Proteomes" id="UP000308697"/>
    </source>
</evidence>
<dbReference type="Proteomes" id="UP000308697">
    <property type="component" value="Unassembled WGS sequence"/>
</dbReference>
<dbReference type="AlphaFoldDB" id="A0A4U0MKU2"/>
<dbReference type="RefSeq" id="WP_136744952.1">
    <property type="nucleotide sequence ID" value="NZ_SUMB01000022.1"/>
</dbReference>
<proteinExistence type="predicted"/>
<organism evidence="1 2">
    <name type="scientific">Streptomyces piniterrae</name>
    <dbReference type="NCBI Taxonomy" id="2571125"/>
    <lineage>
        <taxon>Bacteria</taxon>
        <taxon>Bacillati</taxon>
        <taxon>Actinomycetota</taxon>
        <taxon>Actinomycetes</taxon>
        <taxon>Kitasatosporales</taxon>
        <taxon>Streptomycetaceae</taxon>
        <taxon>Streptomyces</taxon>
    </lineage>
</organism>
<sequence length="167" mass="18226">MGTEGWTAQKELVVRCLTQAKVLWQEGEWTVSDAERAAALSTGLTVAASYDYPALPVRDGGDPFARPSWLQRACRLVALAGTLRAAAAPLPTQGPLPMLLGATADLCDQLRDDVDRLEAQWAVDVPEGRWEAWELSNVSDDLWRMTDGVDVTVNRLARFLGSMLVAD</sequence>
<evidence type="ECO:0000313" key="1">
    <source>
        <dbReference type="EMBL" id="TJZ41217.1"/>
    </source>
</evidence>